<evidence type="ECO:0000256" key="1">
    <source>
        <dbReference type="ARBA" id="ARBA00022490"/>
    </source>
</evidence>
<keyword evidence="5" id="KW-0949">S-adenosyl-L-methionine</keyword>
<dbReference type="PANTHER" id="PTHR31760:SF0">
    <property type="entry name" value="S-ADENOSYL-L-METHIONINE-DEPENDENT METHYLTRANSFERASES SUPERFAMILY PROTEIN"/>
    <property type="match status" value="1"/>
</dbReference>
<evidence type="ECO:0000256" key="5">
    <source>
        <dbReference type="ARBA" id="ARBA00022691"/>
    </source>
</evidence>
<dbReference type="GO" id="GO:0070043">
    <property type="term" value="F:rRNA (guanine-N7-)-methyltransferase activity"/>
    <property type="evidence" value="ECO:0007669"/>
    <property type="project" value="TreeGrafter"/>
</dbReference>
<dbReference type="GO" id="GO:0005829">
    <property type="term" value="C:cytosol"/>
    <property type="evidence" value="ECO:0007669"/>
    <property type="project" value="TreeGrafter"/>
</dbReference>
<keyword evidence="2" id="KW-0698">rRNA processing</keyword>
<gene>
    <name evidence="6" type="ORF">OCGS_1507</name>
</gene>
<protein>
    <submittedName>
        <fullName evidence="6">Ribosomal RNA small subunit methyltransferase G</fullName>
    </submittedName>
</protein>
<dbReference type="Proteomes" id="UP000006765">
    <property type="component" value="Unassembled WGS sequence"/>
</dbReference>
<accession>K2HP83</accession>
<sequence length="129" mass="14488">MVSVARPDVPMTLIESDNRKAAFLREVVRQLRLDCTVIADRIERIEPQNAAIISARALAPLSELLGLAARHATPETVYLLPKGRDWEMEVVKARGMWQFDMETFPSQTDAQGRILKLRSVRRVASESGS</sequence>
<dbReference type="AlphaFoldDB" id="K2HP83"/>
<organism evidence="6 7">
    <name type="scientific">Oceaniovalibus guishaninsula JLT2003</name>
    <dbReference type="NCBI Taxonomy" id="1231392"/>
    <lineage>
        <taxon>Bacteria</taxon>
        <taxon>Pseudomonadati</taxon>
        <taxon>Pseudomonadota</taxon>
        <taxon>Alphaproteobacteria</taxon>
        <taxon>Rhodobacterales</taxon>
        <taxon>Roseobacteraceae</taxon>
        <taxon>Oceaniovalibus</taxon>
    </lineage>
</organism>
<dbReference type="Pfam" id="PF02527">
    <property type="entry name" value="GidB"/>
    <property type="match status" value="1"/>
</dbReference>
<keyword evidence="7" id="KW-1185">Reference proteome</keyword>
<proteinExistence type="predicted"/>
<dbReference type="InterPro" id="IPR029063">
    <property type="entry name" value="SAM-dependent_MTases_sf"/>
</dbReference>
<evidence type="ECO:0000256" key="3">
    <source>
        <dbReference type="ARBA" id="ARBA00022603"/>
    </source>
</evidence>
<comment type="caution">
    <text evidence="6">The sequence shown here is derived from an EMBL/GenBank/DDBJ whole genome shotgun (WGS) entry which is preliminary data.</text>
</comment>
<dbReference type="Gene3D" id="3.40.50.150">
    <property type="entry name" value="Vaccinia Virus protein VP39"/>
    <property type="match status" value="1"/>
</dbReference>
<evidence type="ECO:0000313" key="6">
    <source>
        <dbReference type="EMBL" id="EKE44669.1"/>
    </source>
</evidence>
<dbReference type="EMBL" id="AMGO01000021">
    <property type="protein sequence ID" value="EKE44669.1"/>
    <property type="molecule type" value="Genomic_DNA"/>
</dbReference>
<keyword evidence="1" id="KW-0963">Cytoplasm</keyword>
<keyword evidence="4 6" id="KW-0808">Transferase</keyword>
<evidence type="ECO:0000313" key="7">
    <source>
        <dbReference type="Proteomes" id="UP000006765"/>
    </source>
</evidence>
<name>K2HP83_9RHOB</name>
<dbReference type="STRING" id="1231392.OCGS_1507"/>
<reference evidence="6 7" key="1">
    <citation type="journal article" date="2012" name="J. Bacteriol.">
        <title>Draft Genome Sequence of Oceaniovalibus guishaninsula JLT2003T.</title>
        <authorList>
            <person name="Tang K."/>
            <person name="Liu K."/>
            <person name="Jiao N."/>
        </authorList>
    </citation>
    <scope>NUCLEOTIDE SEQUENCE [LARGE SCALE GENOMIC DNA]</scope>
    <source>
        <strain evidence="6 7">JLT2003</strain>
    </source>
</reference>
<dbReference type="SUPFAM" id="SSF53335">
    <property type="entry name" value="S-adenosyl-L-methionine-dependent methyltransferases"/>
    <property type="match status" value="1"/>
</dbReference>
<evidence type="ECO:0000256" key="4">
    <source>
        <dbReference type="ARBA" id="ARBA00022679"/>
    </source>
</evidence>
<dbReference type="PANTHER" id="PTHR31760">
    <property type="entry name" value="S-ADENOSYL-L-METHIONINE-DEPENDENT METHYLTRANSFERASES SUPERFAMILY PROTEIN"/>
    <property type="match status" value="1"/>
</dbReference>
<dbReference type="eggNOG" id="COG0357">
    <property type="taxonomic scope" value="Bacteria"/>
</dbReference>
<evidence type="ECO:0000256" key="2">
    <source>
        <dbReference type="ARBA" id="ARBA00022552"/>
    </source>
</evidence>
<keyword evidence="3 6" id="KW-0489">Methyltransferase</keyword>
<dbReference type="InterPro" id="IPR003682">
    <property type="entry name" value="rRNA_ssu_MeTfrase_G"/>
</dbReference>